<organism evidence="2 3">
    <name type="scientific">Fuscovulum blasticum DSM 2131</name>
    <dbReference type="NCBI Taxonomy" id="1188250"/>
    <lineage>
        <taxon>Bacteria</taxon>
        <taxon>Pseudomonadati</taxon>
        <taxon>Pseudomonadota</taxon>
        <taxon>Alphaproteobacteria</taxon>
        <taxon>Rhodobacterales</taxon>
        <taxon>Paracoccaceae</taxon>
        <taxon>Pseudogemmobacter</taxon>
    </lineage>
</organism>
<dbReference type="AlphaFoldDB" id="A0A2T4J4N9"/>
<proteinExistence type="predicted"/>
<sequence length="104" mass="10831">MRARRTGGPPMQISAPAAALRPAVRRGALAEMQIAERVIAEMRPTFRADGGDVQLVDIDGIRVMVTLTGTCAGCQVASLTLGGLGLKLSAALGRTVRCVPVMKS</sequence>
<dbReference type="GO" id="GO:0005506">
    <property type="term" value="F:iron ion binding"/>
    <property type="evidence" value="ECO:0007669"/>
    <property type="project" value="InterPro"/>
</dbReference>
<evidence type="ECO:0000259" key="1">
    <source>
        <dbReference type="Pfam" id="PF01106"/>
    </source>
</evidence>
<protein>
    <recommendedName>
        <fullName evidence="1">NIF system FeS cluster assembly NifU C-terminal domain-containing protein</fullName>
    </recommendedName>
</protein>
<evidence type="ECO:0000313" key="3">
    <source>
        <dbReference type="Proteomes" id="UP000241362"/>
    </source>
</evidence>
<dbReference type="GO" id="GO:0051536">
    <property type="term" value="F:iron-sulfur cluster binding"/>
    <property type="evidence" value="ECO:0007669"/>
    <property type="project" value="InterPro"/>
</dbReference>
<gene>
    <name evidence="2" type="ORF">C5F44_16410</name>
</gene>
<dbReference type="Pfam" id="PF01106">
    <property type="entry name" value="NifU"/>
    <property type="match status" value="1"/>
</dbReference>
<evidence type="ECO:0000313" key="2">
    <source>
        <dbReference type="EMBL" id="PTE12870.1"/>
    </source>
</evidence>
<feature type="domain" description="NIF system FeS cluster assembly NifU C-terminal" evidence="1">
    <location>
        <begin position="36"/>
        <end position="92"/>
    </location>
</feature>
<dbReference type="InterPro" id="IPR034904">
    <property type="entry name" value="FSCA_dom_sf"/>
</dbReference>
<dbReference type="GO" id="GO:0016226">
    <property type="term" value="P:iron-sulfur cluster assembly"/>
    <property type="evidence" value="ECO:0007669"/>
    <property type="project" value="InterPro"/>
</dbReference>
<dbReference type="EMBL" id="PZKE01000025">
    <property type="protein sequence ID" value="PTE12870.1"/>
    <property type="molecule type" value="Genomic_DNA"/>
</dbReference>
<name>A0A2T4J4N9_FUSBL</name>
<accession>A0A2T4J4N9</accession>
<comment type="caution">
    <text evidence="2">The sequence shown here is derived from an EMBL/GenBank/DDBJ whole genome shotgun (WGS) entry which is preliminary data.</text>
</comment>
<reference evidence="2 3" key="1">
    <citation type="submission" date="2018-03" db="EMBL/GenBank/DDBJ databases">
        <title>Rhodobacter blasticus.</title>
        <authorList>
            <person name="Meyer T.E."/>
            <person name="Miller S."/>
            <person name="Lodha T."/>
            <person name="Gandham S."/>
            <person name="Chintalapati S."/>
            <person name="Chintalapati V.R."/>
        </authorList>
    </citation>
    <scope>NUCLEOTIDE SEQUENCE [LARGE SCALE GENOMIC DNA]</scope>
    <source>
        <strain evidence="2 3">DSM 2131</strain>
    </source>
</reference>
<dbReference type="Gene3D" id="3.30.300.130">
    <property type="entry name" value="Fe-S cluster assembly (FSCA)"/>
    <property type="match status" value="1"/>
</dbReference>
<dbReference type="Proteomes" id="UP000241362">
    <property type="component" value="Unassembled WGS sequence"/>
</dbReference>
<keyword evidence="3" id="KW-1185">Reference proteome</keyword>
<dbReference type="SUPFAM" id="SSF117916">
    <property type="entry name" value="Fe-S cluster assembly (FSCA) domain-like"/>
    <property type="match status" value="1"/>
</dbReference>
<dbReference type="InterPro" id="IPR001075">
    <property type="entry name" value="NIF_FeS_clus_asmbl_NifU_C"/>
</dbReference>